<evidence type="ECO:0000313" key="7">
    <source>
        <dbReference type="Proteomes" id="UP001497482"/>
    </source>
</evidence>
<accession>A0AAV2KI76</accession>
<keyword evidence="1 2" id="KW-0727">SH2 domain</keyword>
<evidence type="ECO:0000256" key="2">
    <source>
        <dbReference type="PROSITE-ProRule" id="PRU00191"/>
    </source>
</evidence>
<dbReference type="InterPro" id="IPR000980">
    <property type="entry name" value="SH2"/>
</dbReference>
<dbReference type="PANTHER" id="PTHR10155">
    <property type="entry name" value="PHOSPHATIDYLINOSITOL 3-KINASE REGULATORY SUBUNIT"/>
    <property type="match status" value="1"/>
</dbReference>
<feature type="signal peptide" evidence="4">
    <location>
        <begin position="1"/>
        <end position="22"/>
    </location>
</feature>
<dbReference type="InterPro" id="IPR036860">
    <property type="entry name" value="SH2_dom_sf"/>
</dbReference>
<dbReference type="SUPFAM" id="SSF55550">
    <property type="entry name" value="SH2 domain"/>
    <property type="match status" value="1"/>
</dbReference>
<sequence length="321" mass="34996">MRGRPPEPGLLLYLHIVSGVLGVSSSPKAKPCAARETPIGPRRFPRSSGGLPPALLNTPPASQSTPQCPNLTSAEDVCAPKTLSRKSCSLRAQQLQEIDLYRQLFAQVPYSQQTAALFDLLAALGVPVWWYPVCPPHSHRAGRSAMVTHSKFVSVMSSSPLDSTSMRLHQRYKTFSSKAQYQMVLSTLHKLQESGFYWGAINGKEANVMLASEPTGTFLVRDSSDNRHLFTLSVKTASGTKNLRIQIDSSSFFLQTDPKNVLSVPHFDCFSEHEESPIPAIVAMPVYNSTTAGRHGDVVNELQMPDMGASPEASSESPKSN</sequence>
<dbReference type="AlphaFoldDB" id="A0AAV2KI76"/>
<dbReference type="GO" id="GO:0046935">
    <property type="term" value="F:1-phosphatidylinositol-3-kinase regulator activity"/>
    <property type="evidence" value="ECO:0007669"/>
    <property type="project" value="TreeGrafter"/>
</dbReference>
<proteinExistence type="predicted"/>
<dbReference type="EMBL" id="OZ035840">
    <property type="protein sequence ID" value="CAL1588263.1"/>
    <property type="molecule type" value="Genomic_DNA"/>
</dbReference>
<dbReference type="GO" id="GO:0005942">
    <property type="term" value="C:phosphatidylinositol 3-kinase complex"/>
    <property type="evidence" value="ECO:0007669"/>
    <property type="project" value="TreeGrafter"/>
</dbReference>
<dbReference type="PROSITE" id="PS50001">
    <property type="entry name" value="SH2"/>
    <property type="match status" value="1"/>
</dbReference>
<evidence type="ECO:0000256" key="3">
    <source>
        <dbReference type="SAM" id="MobiDB-lite"/>
    </source>
</evidence>
<keyword evidence="7" id="KW-1185">Reference proteome</keyword>
<dbReference type="PANTHER" id="PTHR10155:SF11">
    <property type="entry name" value="SUPPRESSOR OF CYTOKINE SIGNALING 3"/>
    <property type="match status" value="1"/>
</dbReference>
<evidence type="ECO:0000259" key="5">
    <source>
        <dbReference type="PROSITE" id="PS50001"/>
    </source>
</evidence>
<organism evidence="6 7">
    <name type="scientific">Knipowitschia caucasica</name>
    <name type="common">Caucasian dwarf goby</name>
    <name type="synonym">Pomatoschistus caucasicus</name>
    <dbReference type="NCBI Taxonomy" id="637954"/>
    <lineage>
        <taxon>Eukaryota</taxon>
        <taxon>Metazoa</taxon>
        <taxon>Chordata</taxon>
        <taxon>Craniata</taxon>
        <taxon>Vertebrata</taxon>
        <taxon>Euteleostomi</taxon>
        <taxon>Actinopterygii</taxon>
        <taxon>Neopterygii</taxon>
        <taxon>Teleostei</taxon>
        <taxon>Neoteleostei</taxon>
        <taxon>Acanthomorphata</taxon>
        <taxon>Gobiaria</taxon>
        <taxon>Gobiiformes</taxon>
        <taxon>Gobioidei</taxon>
        <taxon>Gobiidae</taxon>
        <taxon>Gobiinae</taxon>
        <taxon>Knipowitschia</taxon>
    </lineage>
</organism>
<feature type="domain" description="SH2" evidence="5">
    <location>
        <begin position="196"/>
        <end position="286"/>
    </location>
</feature>
<dbReference type="Pfam" id="PF00017">
    <property type="entry name" value="SH2"/>
    <property type="match status" value="1"/>
</dbReference>
<reference evidence="6 7" key="1">
    <citation type="submission" date="2024-04" db="EMBL/GenBank/DDBJ databases">
        <authorList>
            <person name="Waldvogel A.-M."/>
            <person name="Schoenle A."/>
        </authorList>
    </citation>
    <scope>NUCLEOTIDE SEQUENCE [LARGE SCALE GENOMIC DNA]</scope>
</reference>
<evidence type="ECO:0000256" key="4">
    <source>
        <dbReference type="SAM" id="SignalP"/>
    </source>
</evidence>
<dbReference type="Gene3D" id="3.30.505.10">
    <property type="entry name" value="SH2 domain"/>
    <property type="match status" value="1"/>
</dbReference>
<dbReference type="Proteomes" id="UP001497482">
    <property type="component" value="Chromosome 18"/>
</dbReference>
<name>A0AAV2KI76_KNICA</name>
<feature type="chain" id="PRO_5043416103" description="SH2 domain-containing protein" evidence="4">
    <location>
        <begin position="23"/>
        <end position="321"/>
    </location>
</feature>
<gene>
    <name evidence="6" type="ORF">KC01_LOCUS18087</name>
</gene>
<evidence type="ECO:0000256" key="1">
    <source>
        <dbReference type="ARBA" id="ARBA00022999"/>
    </source>
</evidence>
<feature type="region of interest" description="Disordered" evidence="3">
    <location>
        <begin position="25"/>
        <end position="68"/>
    </location>
</feature>
<dbReference type="SMART" id="SM00252">
    <property type="entry name" value="SH2"/>
    <property type="match status" value="1"/>
</dbReference>
<feature type="compositionally biased region" description="Polar residues" evidence="3">
    <location>
        <begin position="59"/>
        <end position="68"/>
    </location>
</feature>
<dbReference type="GO" id="GO:0046854">
    <property type="term" value="P:phosphatidylinositol phosphate biosynthetic process"/>
    <property type="evidence" value="ECO:0007669"/>
    <property type="project" value="TreeGrafter"/>
</dbReference>
<protein>
    <recommendedName>
        <fullName evidence="5">SH2 domain-containing protein</fullName>
    </recommendedName>
</protein>
<keyword evidence="4" id="KW-0732">Signal</keyword>
<evidence type="ECO:0000313" key="6">
    <source>
        <dbReference type="EMBL" id="CAL1588263.1"/>
    </source>
</evidence>